<sequence length="399" mass="46918">MKKILLSYLVIAVVLIGFCTLLSHGQGAGYVYLLFHGWQIQGSFLGFLLFTLLVSLCIQLIGYMARRYANRKKRIHHQVESFSNLHPYEKLGILWLLGAERQKQTVVENIFTASTLLNHLIQAAFLRQQGQYDAALKQLEQSPPVAFELVTLQRIEVYLLDGQGEDAFAHLELLSSHLLQPVWLKELEEGYQQRLGELWSKFAIQFPWLYLYATQCGTLTADANTIWLTQILETFDQAVPEQLEKLQQRYLDLKTNHIDISIRTNKILWLKVLMRLPDMQVEYEELATSLLNDMFDQDVFFMWFEQRMLGDDVNYNDIEKQVMIWEKKYSDMPIFYFVKWHIFQKNGKYKEAEELLSKYPDHVLLSYLRIKVHIQDNPVLVQQLKNIFEANPQFLKINI</sequence>
<evidence type="ECO:0000256" key="1">
    <source>
        <dbReference type="SAM" id="Phobius"/>
    </source>
</evidence>
<evidence type="ECO:0000313" key="2">
    <source>
        <dbReference type="EMBL" id="ESK38382.1"/>
    </source>
</evidence>
<dbReference type="Proteomes" id="UP000023785">
    <property type="component" value="Unassembled WGS sequence"/>
</dbReference>
<name>V2TM06_9GAMM</name>
<dbReference type="PATRIC" id="fig|1392540.3.peg.1851"/>
<keyword evidence="1" id="KW-1133">Transmembrane helix</keyword>
<feature type="transmembrane region" description="Helical" evidence="1">
    <location>
        <begin position="43"/>
        <end position="65"/>
    </location>
</feature>
<dbReference type="RefSeq" id="WP_023273539.1">
    <property type="nucleotide sequence ID" value="NZ_KI530734.1"/>
</dbReference>
<dbReference type="AlphaFoldDB" id="V2TM06"/>
<organism evidence="2 3">
    <name type="scientific">Acinetobacter nectaris CIP 110549</name>
    <dbReference type="NCBI Taxonomy" id="1392540"/>
    <lineage>
        <taxon>Bacteria</taxon>
        <taxon>Pseudomonadati</taxon>
        <taxon>Pseudomonadota</taxon>
        <taxon>Gammaproteobacteria</taxon>
        <taxon>Moraxellales</taxon>
        <taxon>Moraxellaceae</taxon>
        <taxon>Acinetobacter</taxon>
    </lineage>
</organism>
<keyword evidence="1" id="KW-0472">Membrane</keyword>
<dbReference type="OrthoDB" id="6711459at2"/>
<dbReference type="eggNOG" id="ENOG50340SW">
    <property type="taxonomic scope" value="Bacteria"/>
</dbReference>
<keyword evidence="1" id="KW-0812">Transmembrane</keyword>
<gene>
    <name evidence="2" type="ORF">P256_01921</name>
</gene>
<proteinExistence type="predicted"/>
<reference evidence="2 3" key="1">
    <citation type="submission" date="2013-10" db="EMBL/GenBank/DDBJ databases">
        <title>The Genome Sequence of Acinetobacter nectaris CIP 110549.</title>
        <authorList>
            <consortium name="The Broad Institute Genomics Platform"/>
            <consortium name="The Broad Institute Genome Sequencing Center for Infectious Disease"/>
            <person name="Cerqueira G."/>
            <person name="Feldgarden M."/>
            <person name="Courvalin P."/>
            <person name="Grillot-Courvalin C."/>
            <person name="Clermont D."/>
            <person name="Rocha E."/>
            <person name="Yoon E.-J."/>
            <person name="Nemec A."/>
            <person name="Young S.K."/>
            <person name="Zeng Q."/>
            <person name="Gargeya S."/>
            <person name="Fitzgerald M."/>
            <person name="Abouelleil A."/>
            <person name="Alvarado L."/>
            <person name="Berlin A.M."/>
            <person name="Chapman S.B."/>
            <person name="Gainer-Dewar J."/>
            <person name="Goldberg J."/>
            <person name="Gnerre S."/>
            <person name="Griggs A."/>
            <person name="Gujja S."/>
            <person name="Hansen M."/>
            <person name="Howarth C."/>
            <person name="Imamovic A."/>
            <person name="Ireland A."/>
            <person name="Larimer J."/>
            <person name="McCowan C."/>
            <person name="Murphy C."/>
            <person name="Pearson M."/>
            <person name="Poon T.W."/>
            <person name="Priest M."/>
            <person name="Roberts A."/>
            <person name="Saif S."/>
            <person name="Shea T."/>
            <person name="Sykes S."/>
            <person name="Wortman J."/>
            <person name="Nusbaum C."/>
            <person name="Birren B."/>
        </authorList>
    </citation>
    <scope>NUCLEOTIDE SEQUENCE [LARGE SCALE GENOMIC DNA]</scope>
    <source>
        <strain evidence="2 3">CIP 110549</strain>
    </source>
</reference>
<protein>
    <recommendedName>
        <fullName evidence="4">HemY N-terminal domain-containing protein</fullName>
    </recommendedName>
</protein>
<dbReference type="EMBL" id="AYER01000007">
    <property type="protein sequence ID" value="ESK38382.1"/>
    <property type="molecule type" value="Genomic_DNA"/>
</dbReference>
<keyword evidence="3" id="KW-1185">Reference proteome</keyword>
<accession>V2TM06</accession>
<dbReference type="HOGENOM" id="CLU_693763_0_0_6"/>
<comment type="caution">
    <text evidence="2">The sequence shown here is derived from an EMBL/GenBank/DDBJ whole genome shotgun (WGS) entry which is preliminary data.</text>
</comment>
<evidence type="ECO:0008006" key="4">
    <source>
        <dbReference type="Google" id="ProtNLM"/>
    </source>
</evidence>
<dbReference type="STRING" id="1392540.P256_01921"/>
<evidence type="ECO:0000313" key="3">
    <source>
        <dbReference type="Proteomes" id="UP000023785"/>
    </source>
</evidence>